<organism evidence="2 3">
    <name type="scientific">Paenibacillus soyae</name>
    <dbReference type="NCBI Taxonomy" id="2969249"/>
    <lineage>
        <taxon>Bacteria</taxon>
        <taxon>Bacillati</taxon>
        <taxon>Bacillota</taxon>
        <taxon>Bacilli</taxon>
        <taxon>Bacillales</taxon>
        <taxon>Paenibacillaceae</taxon>
        <taxon>Paenibacillus</taxon>
    </lineage>
</organism>
<dbReference type="SUPFAM" id="SSF51445">
    <property type="entry name" value="(Trans)glycosidases"/>
    <property type="match status" value="1"/>
</dbReference>
<evidence type="ECO:0000259" key="1">
    <source>
        <dbReference type="Pfam" id="PF14587"/>
    </source>
</evidence>
<comment type="caution">
    <text evidence="2">The sequence shown here is derived from an EMBL/GenBank/DDBJ whole genome shotgun (WGS) entry which is preliminary data.</text>
</comment>
<accession>A0A9X2MQB5</accession>
<dbReference type="RefSeq" id="WP_257445122.1">
    <property type="nucleotide sequence ID" value="NZ_JANIPJ010000006.1"/>
</dbReference>
<dbReference type="GO" id="GO:0004553">
    <property type="term" value="F:hydrolase activity, hydrolyzing O-glycosyl compounds"/>
    <property type="evidence" value="ECO:0007669"/>
    <property type="project" value="InterPro"/>
</dbReference>
<dbReference type="Gene3D" id="3.20.20.80">
    <property type="entry name" value="Glycosidases"/>
    <property type="match status" value="1"/>
</dbReference>
<dbReference type="Gene3D" id="2.60.40.1180">
    <property type="entry name" value="Golgi alpha-mannosidase II"/>
    <property type="match status" value="1"/>
</dbReference>
<dbReference type="InterPro" id="IPR039743">
    <property type="entry name" value="6GAL/EXGAL"/>
</dbReference>
<dbReference type="InterPro" id="IPR013780">
    <property type="entry name" value="Glyco_hydro_b"/>
</dbReference>
<dbReference type="PANTHER" id="PTHR42767">
    <property type="entry name" value="ENDO-BETA-1,6-GALACTANASE"/>
    <property type="match status" value="1"/>
</dbReference>
<dbReference type="Pfam" id="PF14587">
    <property type="entry name" value="Glyco_hydr_30_2"/>
    <property type="match status" value="1"/>
</dbReference>
<sequence>MGLSKRQLAVGFIWFAICGAVVLLLALPPAPKPGAEPNEPTDEGSSSMGPKITLDYNAVHQSIDGFGASGAWWSQEVGGWDNLEPIMDLLYDEEKGIGLNIYRYNIGAGKPAVASDPWRTTETVEVSPGVYDLDRDKNAILAMKEAAKRGADIVLFANSPPARLTVSGYSSGEPTGKSNLPPENEDEFAKYLVDITELFVKEGVPVKYLSPINEPQWEWKSGQEGCHYEPEQVISLSRKVALELEARNLPVKLLIAESGAWNDPEYTLTMYKRIMSDDVLSRHIDAYAVHSYWSSAKDKEIAAEYFSQFENMLPLHQTEWCEMLNGNAASMEAALVLARTIHEDMTILSVSTWEQWLAVAKGDYRDALVYVDPATKQFGTAKRMWSFGNYSKFIKAGYHRIGASSEDGEVLATAYASPEGDRTVIVAVNPAKEEKTVAFEEIRGKKTEIYETSEAHDLDLVKEVSGLEGYVLPPESVTTFVVQAE</sequence>
<proteinExistence type="predicted"/>
<dbReference type="InterPro" id="IPR039514">
    <property type="entry name" value="6GAL-like"/>
</dbReference>
<evidence type="ECO:0000313" key="3">
    <source>
        <dbReference type="Proteomes" id="UP001141950"/>
    </source>
</evidence>
<dbReference type="PANTHER" id="PTHR42767:SF1">
    <property type="entry name" value="ENDO-BETA-1,6-GALACTANASE-LIKE DOMAIN-CONTAINING PROTEIN"/>
    <property type="match status" value="1"/>
</dbReference>
<dbReference type="InterPro" id="IPR017853">
    <property type="entry name" value="GH"/>
</dbReference>
<keyword evidence="3" id="KW-1185">Reference proteome</keyword>
<dbReference type="EMBL" id="JANIPJ010000006">
    <property type="protein sequence ID" value="MCR2804239.1"/>
    <property type="molecule type" value="Genomic_DNA"/>
</dbReference>
<evidence type="ECO:0000313" key="2">
    <source>
        <dbReference type="EMBL" id="MCR2804239.1"/>
    </source>
</evidence>
<dbReference type="Proteomes" id="UP001141950">
    <property type="component" value="Unassembled WGS sequence"/>
</dbReference>
<protein>
    <recommendedName>
        <fullName evidence="1">Endo-beta-1,6-galactanase-like domain-containing protein</fullName>
    </recommendedName>
</protein>
<name>A0A9X2MQB5_9BACL</name>
<reference evidence="2" key="1">
    <citation type="submission" date="2022-08" db="EMBL/GenBank/DDBJ databases">
        <title>The genomic sequence of strain Paenibacillus sp. SCIV0701.</title>
        <authorList>
            <person name="Zhao H."/>
        </authorList>
    </citation>
    <scope>NUCLEOTIDE SEQUENCE</scope>
    <source>
        <strain evidence="2">SCIV0701</strain>
    </source>
</reference>
<dbReference type="AlphaFoldDB" id="A0A9X2MQB5"/>
<feature type="domain" description="Endo-beta-1,6-galactanase-like" evidence="1">
    <location>
        <begin position="51"/>
        <end position="370"/>
    </location>
</feature>
<gene>
    <name evidence="2" type="ORF">NQZ67_10135</name>
</gene>